<dbReference type="GO" id="GO:0005524">
    <property type="term" value="F:ATP binding"/>
    <property type="evidence" value="ECO:0007669"/>
    <property type="project" value="UniProtKB-KW"/>
</dbReference>
<evidence type="ECO:0000256" key="1">
    <source>
        <dbReference type="ARBA" id="ARBA00005417"/>
    </source>
</evidence>
<dbReference type="CDD" id="cd03220">
    <property type="entry name" value="ABC_KpsT_Wzt"/>
    <property type="match status" value="1"/>
</dbReference>
<dbReference type="PANTHER" id="PTHR46743:SF2">
    <property type="entry name" value="TEICHOIC ACIDS EXPORT ATP-BINDING PROTEIN TAGH"/>
    <property type="match status" value="1"/>
</dbReference>
<evidence type="ECO:0000256" key="4">
    <source>
        <dbReference type="ARBA" id="ARBA00022840"/>
    </source>
</evidence>
<name>A0ABX0JH94_9BACL</name>
<dbReference type="Gene3D" id="3.40.50.300">
    <property type="entry name" value="P-loop containing nucleotide triphosphate hydrolases"/>
    <property type="match status" value="1"/>
</dbReference>
<keyword evidence="2" id="KW-0813">Transport</keyword>
<dbReference type="InterPro" id="IPR050683">
    <property type="entry name" value="Bact_Polysacc_Export_ATP-bd"/>
</dbReference>
<comment type="similarity">
    <text evidence="1">Belongs to the ABC transporter superfamily.</text>
</comment>
<keyword evidence="3" id="KW-0547">Nucleotide-binding</keyword>
<keyword evidence="4 8" id="KW-0067">ATP-binding</keyword>
<dbReference type="SMART" id="SM00382">
    <property type="entry name" value="AAA"/>
    <property type="match status" value="1"/>
</dbReference>
<sequence length="455" mass="50871">MVSQNKVRVCRCDLAFQNGGSFVEKVSISVNNVSKTYRIYNNPQDRLMQSIFRGNRQYFKEFRALKNITFEVRKGETVGIIGRNGSGKSTLLQIIAGTLQATEGNINVNGRVAALLELGSGFNPDFTGRENVYLNGAILGINRAEMEKRFDDITSFADIGDYIDQPVKTYSSGMYVRLAFAVAISVDPDILIVDEALAVGDGRFQLKCFERIKTLKESGTTILLVTHDLQSIRQFCDQCLLFDKGKLLDQGTPNDIVNKYTKILFSSADSELTEHIEPSEEANSFQGANTNDEDQRKTDGKEYRYGNGQGSIDKVDILDITGQSIEMLTTCDEVTIAMDITAGKEIAKPIYAVTIKSVKGLEVYGTNTYFQNYPFEALQPNQTIHVEFKHRMALAPGIYFISFGFVELLKEEIVPLDRRYDAIEIKVLPQGSDRSFGIANLDSRITISHLEKQQL</sequence>
<evidence type="ECO:0000256" key="2">
    <source>
        <dbReference type="ARBA" id="ARBA00022448"/>
    </source>
</evidence>
<feature type="region of interest" description="Disordered" evidence="6">
    <location>
        <begin position="276"/>
        <end position="305"/>
    </location>
</feature>
<dbReference type="SUPFAM" id="SSF52540">
    <property type="entry name" value="P-loop containing nucleoside triphosphate hydrolases"/>
    <property type="match status" value="1"/>
</dbReference>
<accession>A0ABX0JH94</accession>
<dbReference type="Proteomes" id="UP001165962">
    <property type="component" value="Unassembled WGS sequence"/>
</dbReference>
<evidence type="ECO:0000259" key="7">
    <source>
        <dbReference type="PROSITE" id="PS50893"/>
    </source>
</evidence>
<dbReference type="PROSITE" id="PS50893">
    <property type="entry name" value="ABC_TRANSPORTER_2"/>
    <property type="match status" value="1"/>
</dbReference>
<evidence type="ECO:0000256" key="3">
    <source>
        <dbReference type="ARBA" id="ARBA00022741"/>
    </source>
</evidence>
<dbReference type="InterPro" id="IPR027417">
    <property type="entry name" value="P-loop_NTPase"/>
</dbReference>
<dbReference type="PANTHER" id="PTHR46743">
    <property type="entry name" value="TEICHOIC ACIDS EXPORT ATP-BINDING PROTEIN TAGH"/>
    <property type="match status" value="1"/>
</dbReference>
<evidence type="ECO:0000256" key="6">
    <source>
        <dbReference type="SAM" id="MobiDB-lite"/>
    </source>
</evidence>
<evidence type="ECO:0000256" key="5">
    <source>
        <dbReference type="ARBA" id="ARBA00022967"/>
    </source>
</evidence>
<dbReference type="InterPro" id="IPR003439">
    <property type="entry name" value="ABC_transporter-like_ATP-bd"/>
</dbReference>
<gene>
    <name evidence="8" type="ORF">G9U52_31195</name>
</gene>
<feature type="compositionally biased region" description="Basic and acidic residues" evidence="6">
    <location>
        <begin position="293"/>
        <end position="304"/>
    </location>
</feature>
<organism evidence="8 9">
    <name type="scientific">Paenibacillus agricola</name>
    <dbReference type="NCBI Taxonomy" id="2716264"/>
    <lineage>
        <taxon>Bacteria</taxon>
        <taxon>Bacillati</taxon>
        <taxon>Bacillota</taxon>
        <taxon>Bacilli</taxon>
        <taxon>Bacillales</taxon>
        <taxon>Paenibacillaceae</taxon>
        <taxon>Paenibacillus</taxon>
    </lineage>
</organism>
<evidence type="ECO:0000313" key="8">
    <source>
        <dbReference type="EMBL" id="NHN34272.1"/>
    </source>
</evidence>
<comment type="caution">
    <text evidence="8">The sequence shown here is derived from an EMBL/GenBank/DDBJ whole genome shotgun (WGS) entry which is preliminary data.</text>
</comment>
<dbReference type="Pfam" id="PF00005">
    <property type="entry name" value="ABC_tran"/>
    <property type="match status" value="1"/>
</dbReference>
<protein>
    <submittedName>
        <fullName evidence="8">ABC transporter ATP-binding protein</fullName>
    </submittedName>
</protein>
<dbReference type="InterPro" id="IPR029439">
    <property type="entry name" value="Wzt_C"/>
</dbReference>
<feature type="domain" description="ABC transporter" evidence="7">
    <location>
        <begin position="28"/>
        <end position="269"/>
    </location>
</feature>
<dbReference type="CDD" id="cd10147">
    <property type="entry name" value="Wzt_C-like"/>
    <property type="match status" value="1"/>
</dbReference>
<dbReference type="InterPro" id="IPR015860">
    <property type="entry name" value="ABC_transpr_TagH-like"/>
</dbReference>
<keyword evidence="5" id="KW-1278">Translocase</keyword>
<dbReference type="EMBL" id="JAAOIW010000017">
    <property type="protein sequence ID" value="NHN34272.1"/>
    <property type="molecule type" value="Genomic_DNA"/>
</dbReference>
<keyword evidence="9" id="KW-1185">Reference proteome</keyword>
<dbReference type="Gene3D" id="2.70.50.60">
    <property type="entry name" value="abc- transporter (atp binding component) like domain"/>
    <property type="match status" value="1"/>
</dbReference>
<evidence type="ECO:0000313" key="9">
    <source>
        <dbReference type="Proteomes" id="UP001165962"/>
    </source>
</evidence>
<feature type="compositionally biased region" description="Polar residues" evidence="6">
    <location>
        <begin position="281"/>
        <end position="290"/>
    </location>
</feature>
<reference evidence="8" key="1">
    <citation type="submission" date="2020-03" db="EMBL/GenBank/DDBJ databases">
        <title>Draft sequencing of Paenibacilllus sp. S3N08.</title>
        <authorList>
            <person name="Kim D.-U."/>
        </authorList>
    </citation>
    <scope>NUCLEOTIDE SEQUENCE</scope>
    <source>
        <strain evidence="8">S3N08</strain>
    </source>
</reference>
<dbReference type="Pfam" id="PF14524">
    <property type="entry name" value="Wzt_C"/>
    <property type="match status" value="1"/>
</dbReference>
<dbReference type="InterPro" id="IPR003593">
    <property type="entry name" value="AAA+_ATPase"/>
</dbReference>
<proteinExistence type="inferred from homology"/>